<protein>
    <recommendedName>
        <fullName evidence="7">Tricorn protease homolog</fullName>
        <ecNumber evidence="7">3.4.21.-</ecNumber>
    </recommendedName>
</protein>
<dbReference type="Gene3D" id="2.120.10.30">
    <property type="entry name" value="TolB, C-terminal domain"/>
    <property type="match status" value="1"/>
</dbReference>
<comment type="subcellular location">
    <subcellularLocation>
        <location evidence="1 7">Cytoplasm</location>
    </subcellularLocation>
</comment>
<gene>
    <name evidence="11" type="ORF">CLV25_11657</name>
</gene>
<dbReference type="Gene3D" id="3.30.750.44">
    <property type="match status" value="1"/>
</dbReference>
<dbReference type="PANTHER" id="PTHR43253:SF1">
    <property type="entry name" value="TRICORN PROTEASE HOMOLOG 2-RELATED"/>
    <property type="match status" value="1"/>
</dbReference>
<evidence type="ECO:0000313" key="11">
    <source>
        <dbReference type="EMBL" id="TCN63079.1"/>
    </source>
</evidence>
<evidence type="ECO:0000256" key="2">
    <source>
        <dbReference type="ARBA" id="ARBA00008524"/>
    </source>
</evidence>
<feature type="chain" id="PRO_5020995603" description="Tricorn protease homolog" evidence="9">
    <location>
        <begin position="19"/>
        <end position="1072"/>
    </location>
</feature>
<evidence type="ECO:0000256" key="7">
    <source>
        <dbReference type="PIRNR" id="PIRNR036421"/>
    </source>
</evidence>
<dbReference type="Pfam" id="PF03572">
    <property type="entry name" value="Peptidase_S41"/>
    <property type="match status" value="1"/>
</dbReference>
<keyword evidence="6 7" id="KW-0720">Serine protease</keyword>
<proteinExistence type="inferred from homology"/>
<dbReference type="InterPro" id="IPR012393">
    <property type="entry name" value="Tricorn_protease"/>
</dbReference>
<dbReference type="InterPro" id="IPR011042">
    <property type="entry name" value="6-blade_b-propeller_TolB-like"/>
</dbReference>
<evidence type="ECO:0000256" key="8">
    <source>
        <dbReference type="PIRSR" id="PIRSR036421-1"/>
    </source>
</evidence>
<dbReference type="SUPFAM" id="SSF52096">
    <property type="entry name" value="ClpP/crotonase"/>
    <property type="match status" value="1"/>
</dbReference>
<evidence type="ECO:0000259" key="10">
    <source>
        <dbReference type="SMART" id="SM00245"/>
    </source>
</evidence>
<dbReference type="Gene3D" id="2.120.10.60">
    <property type="entry name" value="Tricorn protease N-terminal domain"/>
    <property type="match status" value="2"/>
</dbReference>
<dbReference type="GO" id="GO:0006508">
    <property type="term" value="P:proteolysis"/>
    <property type="evidence" value="ECO:0007669"/>
    <property type="project" value="UniProtKB-UniRule"/>
</dbReference>
<comment type="caution">
    <text evidence="11">The sequence shown here is derived from an EMBL/GenBank/DDBJ whole genome shotgun (WGS) entry which is preliminary data.</text>
</comment>
<feature type="signal peptide" evidence="9">
    <location>
        <begin position="1"/>
        <end position="18"/>
    </location>
</feature>
<name>A0A4R2EG67_9BACT</name>
<feature type="active site" description="Nucleophile" evidence="8">
    <location>
        <position position="980"/>
    </location>
</feature>
<evidence type="ECO:0000256" key="6">
    <source>
        <dbReference type="ARBA" id="ARBA00022825"/>
    </source>
</evidence>
<dbReference type="GO" id="GO:0005737">
    <property type="term" value="C:cytoplasm"/>
    <property type="evidence" value="ECO:0007669"/>
    <property type="project" value="UniProtKB-SubCell"/>
</dbReference>
<dbReference type="Pfam" id="PF07676">
    <property type="entry name" value="PD40"/>
    <property type="match status" value="2"/>
</dbReference>
<accession>A0A4R2EG67</accession>
<feature type="domain" description="Tail specific protease" evidence="10">
    <location>
        <begin position="853"/>
        <end position="1048"/>
    </location>
</feature>
<comment type="similarity">
    <text evidence="2 7">Belongs to the peptidase S41B family.</text>
</comment>
<dbReference type="SUPFAM" id="SSF50156">
    <property type="entry name" value="PDZ domain-like"/>
    <property type="match status" value="1"/>
</dbReference>
<keyword evidence="3 7" id="KW-0963">Cytoplasm</keyword>
<dbReference type="AlphaFoldDB" id="A0A4R2EG67"/>
<dbReference type="Pfam" id="PF14684">
    <property type="entry name" value="Tricorn_C1"/>
    <property type="match status" value="1"/>
</dbReference>
<sequence>MKKLLFTMLLFAATAALAKDEAPLWMRHPSISPDGKTIAFAYKGDIYTVAATGGKATQLTTNPAYDYMPVWSPDSKSIAFASDRYGNFDIFTMPAEGGTPKRITTNSVSEQPKAFSPDGKEILFLAQIMDKGNSRQFPYGGFRELYAVSIDGGRPHQVLTTPAEDLSFDKSGKLMAYHDYKGYEDPMRKHHTSPVTRDIWVYDTQSKKHTKITTFGGEDRTPIFGDNGKTIYYLSEQFGDFNMVKTSIDNPAKVEQLTFFKKNPVRFLTKSNDNIFAFGYGGEIYTMKEGEQPQKVAISIVADQVENTLVSNDITSGASEMSVSPNGKEVAFVLRGDVFVTSVEYGTTKRITNTPEQERTVGFSPDGRSLAYAGERNSKWQIFTSTIVKKDEPFFATCTSVKEETLVSIPEDAFQPAYSPDGKEVAFLKNRTTLSVINLKSKAIRDVLDGKYNYSYSDGDQDYCWSPDSKWFLVKYFEKGGWSMEDIGLVKADGTGTISNLTNSGYGDGNPRWMMKGQSMIWITDRDGYRSHGSWGAEADVYGMFFTKKAWDTFKMTKEELEIQKEAEKLAKKGKKDEAKKDSAAKVAPIEIDLDDIEGRTTRLTINSSNISDAVLTPDGDKLYYLCQFERGYDLWVNDLKEKNTKLVMKLDGFSGNLVMDNEGKNLFFTSGNTLNKLEISSNKRTTISYKAPTSIDFPAERKYMLDHTIHLVEKKFYDPKLHNVDWKYYHQEYAKFLPHINNNYDFAELLAELLGELNGSHTGGRYSPTPSSSADQTATLGLIYNDSYSGNGLMVAEVIKKGPFANGKTKVAPGIVISAIDGDTIKAGADYFPLLNRKAGKATVIGLFNPKTGERWEEIVKPISKGSENGLLYDRYVERQEAYVDSLSNGRIGYVHVKGMDSESFRETYSKTLGKFRNKEALIVDTRFNGGGWLHNDLINLLSGKKYAEFTPRGQYIGSEPMFQWAKPSVVLMSEGNYSNAHGFPFVYKALNVGKLIGKPVAGTMTAVWWEKLQDRSITIGVPQIGMRDMSGNYLENQTLQPDIDVDFTPEDVANGIDPQLERAVKELLKK</sequence>
<dbReference type="CDD" id="cd07562">
    <property type="entry name" value="Peptidase_S41_TRI"/>
    <property type="match status" value="1"/>
</dbReference>
<dbReference type="Gene3D" id="3.90.226.10">
    <property type="entry name" value="2-enoyl-CoA Hydratase, Chain A, domain 1"/>
    <property type="match status" value="1"/>
</dbReference>
<dbReference type="InterPro" id="IPR028204">
    <property type="entry name" value="Tricorn_C1"/>
</dbReference>
<dbReference type="RefSeq" id="WP_131840244.1">
    <property type="nucleotide sequence ID" value="NZ_SLWB01000016.1"/>
</dbReference>
<evidence type="ECO:0000256" key="5">
    <source>
        <dbReference type="ARBA" id="ARBA00022801"/>
    </source>
</evidence>
<dbReference type="PIRSF" id="PIRSF036421">
    <property type="entry name" value="Tricorn_protease"/>
    <property type="match status" value="1"/>
</dbReference>
<dbReference type="Pfam" id="PF26549">
    <property type="entry name" value="Tricorn_N"/>
    <property type="match status" value="1"/>
</dbReference>
<dbReference type="EMBL" id="SLWB01000016">
    <property type="protein sequence ID" value="TCN63079.1"/>
    <property type="molecule type" value="Genomic_DNA"/>
</dbReference>
<keyword evidence="9" id="KW-0732">Signal</keyword>
<dbReference type="InterPro" id="IPR029045">
    <property type="entry name" value="ClpP/crotonase-like_dom_sf"/>
</dbReference>
<evidence type="ECO:0000256" key="3">
    <source>
        <dbReference type="ARBA" id="ARBA00022490"/>
    </source>
</evidence>
<dbReference type="InterPro" id="IPR011659">
    <property type="entry name" value="WD40"/>
</dbReference>
<evidence type="ECO:0000256" key="9">
    <source>
        <dbReference type="SAM" id="SignalP"/>
    </source>
</evidence>
<dbReference type="GO" id="GO:0008236">
    <property type="term" value="F:serine-type peptidase activity"/>
    <property type="evidence" value="ECO:0007669"/>
    <property type="project" value="UniProtKB-UniRule"/>
</dbReference>
<dbReference type="PANTHER" id="PTHR43253">
    <property type="entry name" value="TRICORN PROTEASE HOMOLOG 2-RELATED"/>
    <property type="match status" value="1"/>
</dbReference>
<reference evidence="11 12" key="1">
    <citation type="submission" date="2019-03" db="EMBL/GenBank/DDBJ databases">
        <title>Genomic Encyclopedia of Archaeal and Bacterial Type Strains, Phase II (KMG-II): from individual species to whole genera.</title>
        <authorList>
            <person name="Goeker M."/>
        </authorList>
    </citation>
    <scope>NUCLEOTIDE SEQUENCE [LARGE SCALE GENOMIC DNA]</scope>
    <source>
        <strain evidence="11 12">RL-C</strain>
    </source>
</reference>
<dbReference type="SUPFAM" id="SSF69304">
    <property type="entry name" value="Tricorn protease N-terminal domain"/>
    <property type="match status" value="2"/>
</dbReference>
<comment type="function">
    <text evidence="7">Degrades oligopeptides.</text>
</comment>
<dbReference type="OrthoDB" id="9815657at2"/>
<feature type="active site" description="Charge relay system" evidence="8">
    <location>
        <position position="762"/>
    </location>
</feature>
<dbReference type="InterPro" id="IPR036034">
    <property type="entry name" value="PDZ_sf"/>
</dbReference>
<organism evidence="11 12">
    <name type="scientific">Acetobacteroides hydrogenigenes</name>
    <dbReference type="NCBI Taxonomy" id="979970"/>
    <lineage>
        <taxon>Bacteria</taxon>
        <taxon>Pseudomonadati</taxon>
        <taxon>Bacteroidota</taxon>
        <taxon>Bacteroidia</taxon>
        <taxon>Bacteroidales</taxon>
        <taxon>Rikenellaceae</taxon>
        <taxon>Acetobacteroides</taxon>
    </lineage>
</organism>
<dbReference type="SMART" id="SM00245">
    <property type="entry name" value="TSPc"/>
    <property type="match status" value="1"/>
</dbReference>
<dbReference type="EC" id="3.4.21.-" evidence="7"/>
<dbReference type="Proteomes" id="UP000294830">
    <property type="component" value="Unassembled WGS sequence"/>
</dbReference>
<feature type="active site" description="Charge relay system" evidence="8">
    <location>
        <position position="1037"/>
    </location>
</feature>
<keyword evidence="5 7" id="KW-0378">Hydrolase</keyword>
<evidence type="ECO:0000256" key="4">
    <source>
        <dbReference type="ARBA" id="ARBA00022670"/>
    </source>
</evidence>
<keyword evidence="4 7" id="KW-0645">Protease</keyword>
<evidence type="ECO:0000256" key="1">
    <source>
        <dbReference type="ARBA" id="ARBA00004496"/>
    </source>
</evidence>
<dbReference type="InterPro" id="IPR005151">
    <property type="entry name" value="Tail-specific_protease"/>
</dbReference>
<evidence type="ECO:0000313" key="12">
    <source>
        <dbReference type="Proteomes" id="UP000294830"/>
    </source>
</evidence>
<keyword evidence="12" id="KW-1185">Reference proteome</keyword>